<accession>A0ABD1YDW5</accession>
<comment type="caution">
    <text evidence="2">The sequence shown here is derived from an EMBL/GenBank/DDBJ whole genome shotgun (WGS) entry which is preliminary data.</text>
</comment>
<name>A0ABD1YDW5_9MARC</name>
<protein>
    <submittedName>
        <fullName evidence="2">Uncharacterized protein</fullName>
    </submittedName>
</protein>
<dbReference type="Proteomes" id="UP001605036">
    <property type="component" value="Unassembled WGS sequence"/>
</dbReference>
<sequence length="106" mass="11379">MVVVTIVVVVGIGHPNAVRPSHTKPGGSLSDYPRHVNHRGDAEAYHMTCWTVLPSDTVNTAVHGPARYFALVSILGRLIGSSTYLVPYSSTTSTKGSPPLPRRRMG</sequence>
<dbReference type="EMBL" id="JBHFFA010000004">
    <property type="protein sequence ID" value="KAL2628845.1"/>
    <property type="molecule type" value="Genomic_DNA"/>
</dbReference>
<dbReference type="AlphaFoldDB" id="A0ABD1YDW5"/>
<evidence type="ECO:0000313" key="3">
    <source>
        <dbReference type="Proteomes" id="UP001605036"/>
    </source>
</evidence>
<evidence type="ECO:0000256" key="1">
    <source>
        <dbReference type="SAM" id="MobiDB-lite"/>
    </source>
</evidence>
<reference evidence="2 3" key="1">
    <citation type="submission" date="2024-09" db="EMBL/GenBank/DDBJ databases">
        <title>Chromosome-scale assembly of Riccia fluitans.</title>
        <authorList>
            <person name="Paukszto L."/>
            <person name="Sawicki J."/>
            <person name="Karawczyk K."/>
            <person name="Piernik-Szablinska J."/>
            <person name="Szczecinska M."/>
            <person name="Mazdziarz M."/>
        </authorList>
    </citation>
    <scope>NUCLEOTIDE SEQUENCE [LARGE SCALE GENOMIC DNA]</scope>
    <source>
        <strain evidence="2">Rf_01</strain>
        <tissue evidence="2">Aerial parts of the thallus</tissue>
    </source>
</reference>
<keyword evidence="3" id="KW-1185">Reference proteome</keyword>
<feature type="compositionally biased region" description="Polar residues" evidence="1">
    <location>
        <begin position="87"/>
        <end position="96"/>
    </location>
</feature>
<gene>
    <name evidence="2" type="ORF">R1flu_013531</name>
</gene>
<proteinExistence type="predicted"/>
<organism evidence="2 3">
    <name type="scientific">Riccia fluitans</name>
    <dbReference type="NCBI Taxonomy" id="41844"/>
    <lineage>
        <taxon>Eukaryota</taxon>
        <taxon>Viridiplantae</taxon>
        <taxon>Streptophyta</taxon>
        <taxon>Embryophyta</taxon>
        <taxon>Marchantiophyta</taxon>
        <taxon>Marchantiopsida</taxon>
        <taxon>Marchantiidae</taxon>
        <taxon>Marchantiales</taxon>
        <taxon>Ricciaceae</taxon>
        <taxon>Riccia</taxon>
    </lineage>
</organism>
<feature type="region of interest" description="Disordered" evidence="1">
    <location>
        <begin position="87"/>
        <end position="106"/>
    </location>
</feature>
<evidence type="ECO:0000313" key="2">
    <source>
        <dbReference type="EMBL" id="KAL2628845.1"/>
    </source>
</evidence>